<dbReference type="PANTHER" id="PTHR10887:SF341">
    <property type="entry name" value="NFX1-TYPE ZINC FINGER-CONTAINING PROTEIN 1"/>
    <property type="match status" value="1"/>
</dbReference>
<dbReference type="InterPro" id="IPR057373">
    <property type="entry name" value="ZNFX1"/>
</dbReference>
<dbReference type="GO" id="GO:0004386">
    <property type="term" value="F:helicase activity"/>
    <property type="evidence" value="ECO:0007669"/>
    <property type="project" value="InterPro"/>
</dbReference>
<feature type="compositionally biased region" description="Polar residues" evidence="5">
    <location>
        <begin position="72"/>
        <end position="82"/>
    </location>
</feature>
<dbReference type="InterPro" id="IPR041679">
    <property type="entry name" value="DNA2/NAM7-like_C"/>
</dbReference>
<reference evidence="7" key="1">
    <citation type="submission" date="2022-01" db="EMBL/GenBank/DDBJ databases">
        <authorList>
            <person name="King R."/>
        </authorList>
    </citation>
    <scope>NUCLEOTIDE SEQUENCE</scope>
</reference>
<accession>A0A9N9QR99</accession>
<keyword evidence="1" id="KW-0479">Metal-binding</keyword>
<gene>
    <name evidence="7" type="ORF">CEUTPL_LOCUS11825</name>
</gene>
<name>A0A9N9QR99_9CUCU</name>
<feature type="domain" description="NF-X1-type" evidence="6">
    <location>
        <begin position="1267"/>
        <end position="1287"/>
    </location>
</feature>
<dbReference type="OrthoDB" id="2423195at2759"/>
<evidence type="ECO:0000256" key="1">
    <source>
        <dbReference type="ARBA" id="ARBA00022723"/>
    </source>
</evidence>
<feature type="region of interest" description="Disordered" evidence="5">
    <location>
        <begin position="1"/>
        <end position="82"/>
    </location>
</feature>
<dbReference type="SMART" id="SM00438">
    <property type="entry name" value="ZnF_NFX"/>
    <property type="match status" value="7"/>
</dbReference>
<dbReference type="CDD" id="cd18808">
    <property type="entry name" value="SF1_C_Upf1"/>
    <property type="match status" value="1"/>
</dbReference>
<feature type="domain" description="NF-X1-type" evidence="6">
    <location>
        <begin position="1210"/>
        <end position="1236"/>
    </location>
</feature>
<feature type="domain" description="NF-X1-type" evidence="6">
    <location>
        <begin position="1239"/>
        <end position="1259"/>
    </location>
</feature>
<feature type="compositionally biased region" description="Basic residues" evidence="5">
    <location>
        <begin position="12"/>
        <end position="21"/>
    </location>
</feature>
<evidence type="ECO:0000256" key="2">
    <source>
        <dbReference type="ARBA" id="ARBA00022737"/>
    </source>
</evidence>
<dbReference type="GO" id="GO:0031380">
    <property type="term" value="C:nuclear RNA-directed RNA polymerase complex"/>
    <property type="evidence" value="ECO:0007669"/>
    <property type="project" value="TreeGrafter"/>
</dbReference>
<feature type="domain" description="NF-X1-type" evidence="6">
    <location>
        <begin position="1639"/>
        <end position="1656"/>
    </location>
</feature>
<feature type="domain" description="NF-X1-type" evidence="6">
    <location>
        <begin position="1664"/>
        <end position="1684"/>
    </location>
</feature>
<evidence type="ECO:0000256" key="3">
    <source>
        <dbReference type="ARBA" id="ARBA00022771"/>
    </source>
</evidence>
<dbReference type="InterPro" id="IPR027417">
    <property type="entry name" value="P-loop_NTPase"/>
</dbReference>
<evidence type="ECO:0000256" key="5">
    <source>
        <dbReference type="SAM" id="MobiDB-lite"/>
    </source>
</evidence>
<dbReference type="Pfam" id="PF25396">
    <property type="entry name" value="ZNFX1"/>
    <property type="match status" value="1"/>
</dbReference>
<dbReference type="Pfam" id="PF13086">
    <property type="entry name" value="AAA_11"/>
    <property type="match status" value="2"/>
</dbReference>
<keyword evidence="4" id="KW-0862">Zinc</keyword>
<feature type="domain" description="NF-X1-type" evidence="6">
    <location>
        <begin position="1509"/>
        <end position="1532"/>
    </location>
</feature>
<dbReference type="SUPFAM" id="SSF52540">
    <property type="entry name" value="P-loop containing nucleoside triphosphate hydrolases"/>
    <property type="match status" value="1"/>
</dbReference>
<dbReference type="GO" id="GO:0008270">
    <property type="term" value="F:zinc ion binding"/>
    <property type="evidence" value="ECO:0007669"/>
    <property type="project" value="UniProtKB-KW"/>
</dbReference>
<sequence length="1731" mass="198763">MSDQDQDGWRTAKGKGRGRGKGRQENWRNKNDGETEIGSAAGRSRFFQKHFNKNESTSSKPISQQTDRRTENYSQRQDANSSSNTFLDQVALQDLVEKQTVEQVTQILLSPYQMKQFSEALSMDLSEDIFVLLFKLIAKACENTFVTSKSYVLKNIMQKKFITVICNFFSGLLISENADPIFWENIDNLLDCVLILLENTMQLIPLTCWEQAQTITKSLTLILPVLLQNKKITVSAETLSRLDSIKQELVIIENKFKNPKIKLEISADVRKDEPEPQDDYRYLDIYPSTEELIIPEQAFVRKNIINGKYPSLRDYLDIHFRLMREDFLRPIREDVCDFLNNTNRHLFNIKIHKNVVFLQRDIIGDTVAYKAKFQLTKGLENMLNSGQNKRFMHGSLLLFSDDNFKSLFCGKIVGSDNVRDGHLLVTLHEAIIQDYSKKYTMIECIIFFEPYYQVLNVIQQLSVRSLPMEKYIINVETNISRPKYMDNVRGYELPTNLNPSQTSALNAALNKEFVIIQGPPGTGKTFLGMQLIKMILSFKQHCHLGPVVIITFTNHALEQFLQGLSSCTDKIVRLGRGSNDLRLMQSKFGVNAKFREFLINDGYLEHDFISDGHIEKLMRILYYGRESKKRDPFEDLPLLESITASDVPRSIMLEIRDKMLRNNEYKNIKCVEKEISEIKSDLNELFYIEPQGISFEMFFSKIQESFLGGTTLLEWLLFDDGTILFTKKENIEKPNQVPDPLEEENNINHLCNFVFQNPTLEAISHITIETLEKKSKELHDFIKMEKGLSGSHRKFLWAQLDFLLKKIDYLRNCLGIEFEQPQVNFNDFYHPFMIPSINRWQLYKSWFETHKANLRMKLDFKLNELRLLYAGYKDRREMGNVKLLNEMDIIGMTTTCAARNRSMLEAIQSRIVLVEEAAEVLESHIVTALTTNCQHLILLGDHQQLKPTTSDYTVDRKCKLGISLFERMILNNVECHTLNVQHRMRPEISSLISPVIYKELYNNRSVEMYPTVSGVTHSLFFIDHIEPEEPYGDSSKKNVHEAKFLIQLAIYLLNNNYKASEITILAAYLGQMYQLKDEQKKHAHQNLQDVRIAVVDNFQGEENKIILLSLVRNNPEKKIGFLATDNRVCVALSRAKEGFYVMGNMEHLCNGSEIWKTIRSTLEAQQALGKYLTLKCKIHQEHMTFVSKGTDFAKVPEGGCSQVCNTVLKCGHNCTKICHGYDLDHELYNCKYKCEETLCDDPAHKCKKLCFEKCGSCTYTVQRILPCGHKNSMACHVASSGTYDCKQTKEIHPECGHVQDVTCSLEMNEFKCQVEVEHTLECQHVHKIPCSQEVNSFICKEEVERKLICGHTQKMACSQDIDSYICRFESDITLQCGHKWKRQCGHVEKVETRNLMPQLYRLQARLQIQTEQCREACTKNLQSCNDPEAHGKCDQLCSQPCRLCTKRVSKSYTECSHFEILKCCDANPYRKCSQRCSKKLACGHFCTNKCSELCTTKCSQYGFKAIPECGHKIKVMCRETPLQKNCQNPCKKFLNCGHACKKNCNEVCSEICVENCNKVLNCGHACITKCNKKCACKIEIIPECGHSIQVECGEKASQENCQEECRKILPCGHQTLRRVKCNTAITEKCHNRCEKLLECGHPCIAKCGEPCSVCREPCTKTIACGHPCQTLCFLPCTDLTRCLFPCDKPLACGHKCQEKCYQTYTVSGGNERRNCSGTCVKNCELWSALLS</sequence>
<dbReference type="Proteomes" id="UP001152799">
    <property type="component" value="Chromosome 7"/>
</dbReference>
<dbReference type="GO" id="GO:0031048">
    <property type="term" value="P:regulatory ncRNA-mediated heterochromatin formation"/>
    <property type="evidence" value="ECO:0007669"/>
    <property type="project" value="TreeGrafter"/>
</dbReference>
<feature type="domain" description="NF-X1-type" evidence="6">
    <location>
        <begin position="1482"/>
        <end position="1500"/>
    </location>
</feature>
<keyword evidence="2" id="KW-0677">Repeat</keyword>
<evidence type="ECO:0000256" key="4">
    <source>
        <dbReference type="ARBA" id="ARBA00022833"/>
    </source>
</evidence>
<evidence type="ECO:0000313" key="8">
    <source>
        <dbReference type="Proteomes" id="UP001152799"/>
    </source>
</evidence>
<dbReference type="InterPro" id="IPR000967">
    <property type="entry name" value="Znf_NFX1"/>
</dbReference>
<dbReference type="InterPro" id="IPR041677">
    <property type="entry name" value="DNA2/NAM7_AAA_11"/>
</dbReference>
<feature type="compositionally biased region" description="Polar residues" evidence="5">
    <location>
        <begin position="54"/>
        <end position="65"/>
    </location>
</feature>
<dbReference type="EMBL" id="OU892283">
    <property type="protein sequence ID" value="CAG9771390.1"/>
    <property type="molecule type" value="Genomic_DNA"/>
</dbReference>
<dbReference type="Gene3D" id="3.40.50.300">
    <property type="entry name" value="P-loop containing nucleotide triphosphate hydrolases"/>
    <property type="match status" value="3"/>
</dbReference>
<feature type="compositionally biased region" description="Basic and acidic residues" evidence="5">
    <location>
        <begin position="22"/>
        <end position="33"/>
    </location>
</feature>
<keyword evidence="3" id="KW-0863">Zinc-finger</keyword>
<evidence type="ECO:0000313" key="7">
    <source>
        <dbReference type="EMBL" id="CAG9771390.1"/>
    </source>
</evidence>
<dbReference type="FunFam" id="3.40.50.300:FF:001366">
    <property type="entry name" value="ATP binding protein, putative"/>
    <property type="match status" value="1"/>
</dbReference>
<dbReference type="PANTHER" id="PTHR10887">
    <property type="entry name" value="DNA2/NAM7 HELICASE FAMILY"/>
    <property type="match status" value="1"/>
</dbReference>
<protein>
    <recommendedName>
        <fullName evidence="6">NF-X1-type domain-containing protein</fullName>
    </recommendedName>
</protein>
<evidence type="ECO:0000259" key="6">
    <source>
        <dbReference type="SMART" id="SM00438"/>
    </source>
</evidence>
<dbReference type="InterPro" id="IPR047187">
    <property type="entry name" value="SF1_C_Upf1"/>
</dbReference>
<dbReference type="InterPro" id="IPR045055">
    <property type="entry name" value="DNA2/NAM7-like"/>
</dbReference>
<keyword evidence="8" id="KW-1185">Reference proteome</keyword>
<organism evidence="7 8">
    <name type="scientific">Ceutorhynchus assimilis</name>
    <name type="common">cabbage seed weevil</name>
    <dbReference type="NCBI Taxonomy" id="467358"/>
    <lineage>
        <taxon>Eukaryota</taxon>
        <taxon>Metazoa</taxon>
        <taxon>Ecdysozoa</taxon>
        <taxon>Arthropoda</taxon>
        <taxon>Hexapoda</taxon>
        <taxon>Insecta</taxon>
        <taxon>Pterygota</taxon>
        <taxon>Neoptera</taxon>
        <taxon>Endopterygota</taxon>
        <taxon>Coleoptera</taxon>
        <taxon>Polyphaga</taxon>
        <taxon>Cucujiformia</taxon>
        <taxon>Curculionidae</taxon>
        <taxon>Ceutorhynchinae</taxon>
        <taxon>Ceutorhynchus</taxon>
    </lineage>
</organism>
<proteinExistence type="predicted"/>
<dbReference type="Pfam" id="PF13087">
    <property type="entry name" value="AAA_12"/>
    <property type="match status" value="1"/>
</dbReference>